<feature type="chain" id="PRO_5045135556" description="Tissue inhibitor of metalloproteinase" evidence="1">
    <location>
        <begin position="20"/>
        <end position="275"/>
    </location>
</feature>
<dbReference type="EMBL" id="JAVRHN010000014">
    <property type="protein sequence ID" value="MDT0687741.1"/>
    <property type="molecule type" value="Genomic_DNA"/>
</dbReference>
<proteinExistence type="predicted"/>
<dbReference type="Proteomes" id="UP001253848">
    <property type="component" value="Unassembled WGS sequence"/>
</dbReference>
<gene>
    <name evidence="2" type="ORF">RM541_15345</name>
</gene>
<evidence type="ECO:0000313" key="2">
    <source>
        <dbReference type="EMBL" id="MDT0687741.1"/>
    </source>
</evidence>
<dbReference type="RefSeq" id="WP_311501015.1">
    <property type="nucleotide sequence ID" value="NZ_JAVRHN010000014.1"/>
</dbReference>
<comment type="caution">
    <text evidence="2">The sequence shown here is derived from an EMBL/GenBank/DDBJ whole genome shotgun (WGS) entry which is preliminary data.</text>
</comment>
<name>A0ABU3DVJ2_9FLAO</name>
<dbReference type="Gene3D" id="2.40.50.120">
    <property type="match status" value="1"/>
</dbReference>
<evidence type="ECO:0000256" key="1">
    <source>
        <dbReference type="SAM" id="SignalP"/>
    </source>
</evidence>
<sequence>MKTIIIFTLLVLITLKSFACSCEIPKPAVEFHQSKYVFEGEVIEKVYASDSLTNTVTFEVSKYYKNGDNPKFLKFQLNSEAEVTGLYSSCYWTAKKGQKWLVYAKTRNGKLDFQFFCSNSKPLERLKIHPSEQMVLDNGNNLDLTKYRYIHAGEPITSIDSIENIYKKHKFDPSDFAFIWVDVDKKGRLERANLVPRGERKFELIDTIFDLNNFKNERQEPRTEFEEIAVEVANKIKTWEKYYFLDLENPVKFRTGILIEVNKDSIIKIRKPGSY</sequence>
<dbReference type="SUPFAM" id="SSF50242">
    <property type="entry name" value="TIMP-like"/>
    <property type="match status" value="1"/>
</dbReference>
<reference evidence="2 3" key="1">
    <citation type="submission" date="2023-09" db="EMBL/GenBank/DDBJ databases">
        <authorList>
            <person name="Rey-Velasco X."/>
        </authorList>
    </citation>
    <scope>NUCLEOTIDE SEQUENCE [LARGE SCALE GENOMIC DNA]</scope>
    <source>
        <strain evidence="2 3">F225</strain>
    </source>
</reference>
<keyword evidence="3" id="KW-1185">Reference proteome</keyword>
<organism evidence="2 3">
    <name type="scientific">Autumnicola psychrophila</name>
    <dbReference type="NCBI Taxonomy" id="3075592"/>
    <lineage>
        <taxon>Bacteria</taxon>
        <taxon>Pseudomonadati</taxon>
        <taxon>Bacteroidota</taxon>
        <taxon>Flavobacteriia</taxon>
        <taxon>Flavobacteriales</taxon>
        <taxon>Flavobacteriaceae</taxon>
        <taxon>Autumnicola</taxon>
    </lineage>
</organism>
<feature type="signal peptide" evidence="1">
    <location>
        <begin position="1"/>
        <end position="19"/>
    </location>
</feature>
<accession>A0ABU3DVJ2</accession>
<protein>
    <recommendedName>
        <fullName evidence="4">Tissue inhibitor of metalloproteinase</fullName>
    </recommendedName>
</protein>
<evidence type="ECO:0000313" key="3">
    <source>
        <dbReference type="Proteomes" id="UP001253848"/>
    </source>
</evidence>
<keyword evidence="1" id="KW-0732">Signal</keyword>
<evidence type="ECO:0008006" key="4">
    <source>
        <dbReference type="Google" id="ProtNLM"/>
    </source>
</evidence>
<dbReference type="InterPro" id="IPR008993">
    <property type="entry name" value="TIMP-like_OB-fold"/>
</dbReference>